<reference evidence="17" key="1">
    <citation type="journal article" date="2019" name="Int. J. Syst. Evol. Microbiol.">
        <title>The Global Catalogue of Microorganisms (GCM) 10K type strain sequencing project: providing services to taxonomists for standard genome sequencing and annotation.</title>
        <authorList>
            <consortium name="The Broad Institute Genomics Platform"/>
            <consortium name="The Broad Institute Genome Sequencing Center for Infectious Disease"/>
            <person name="Wu L."/>
            <person name="Ma J."/>
        </authorList>
    </citation>
    <scope>NUCLEOTIDE SEQUENCE [LARGE SCALE GENOMIC DNA]</scope>
    <source>
        <strain evidence="17">JCM 15503</strain>
    </source>
</reference>
<sequence>MQYLPCRAHHRPLALAALIACGPALHAQTSPATTLQTVEVVGTTPLPGTGVPKDQIPSNVQTADGQRLRQLQSLNLPEFMASQLASVNINETQGNPFQMDVNYRGFTASPLLGTPQGLSVYLDGVRVNEPFGDVVNWDMIPSGALANVALLPGSNPLFGLNTLGGALVLQTKSGDTHPGGELEVRGGSFGRVSTEFSYGKKLGEHGHLFAALGSFDEDGWRAHSPSRVRQLFVKGGEHAPDYSWDLSLLHGQSRLIGNGLLPESMLAQDRAQIYTRPDQTRNRVTMLSLNATRQFGNGFELASTVYARRVRASTVNGDLNDDYDPPDTPESGVENRTRTKERSEGLALQLSKTAGAHRLSVGLSYDRARNDFEQSEAEGVLDATRAVVVTEDAETNALIAGTSRTASVFMSDIVTLAPGLNLTLSGRYNDTRVRTDDLGRSTLGLDTTLDGEGRFKKFNPAAGLTWRLTPALTAFGGFSQGNRAPSPIELGCSDPDNACVLPNALQGDPPLKQVVARTLEAGLRGSIGTDMRWNASVFRTENRDDLLFISNGRSAGYFTNFGRTQRQGVELGVSQHTSAVDWRLSYSHLRATFESSACILAAANSSAGTSTACAGADEIEVRPGNRLPGLPAHSLKLTIDAPLLPDWRVGAQLAAYSSQFVRGNENNAHQPDGVDFFGAGKVGGFALVNLTTSWQFGAGWELFAKVSNVFDRRHSSGGLLAESAFDSRGNLLAPAEWRNEQFSAPGAPRALWIGGRWRFGASE</sequence>
<evidence type="ECO:0000256" key="7">
    <source>
        <dbReference type="ARBA" id="ARBA00023136"/>
    </source>
</evidence>
<dbReference type="PROSITE" id="PS52016">
    <property type="entry name" value="TONB_DEPENDENT_REC_3"/>
    <property type="match status" value="1"/>
</dbReference>
<dbReference type="InterPro" id="IPR012910">
    <property type="entry name" value="Plug_dom"/>
</dbReference>
<dbReference type="InterPro" id="IPR036942">
    <property type="entry name" value="Beta-barrel_TonB_sf"/>
</dbReference>
<evidence type="ECO:0000256" key="12">
    <source>
        <dbReference type="SAM" id="MobiDB-lite"/>
    </source>
</evidence>
<feature type="chain" id="PRO_5045630713" evidence="13">
    <location>
        <begin position="28"/>
        <end position="763"/>
    </location>
</feature>
<keyword evidence="17" id="KW-1185">Reference proteome</keyword>
<evidence type="ECO:0000256" key="9">
    <source>
        <dbReference type="ARBA" id="ARBA00023237"/>
    </source>
</evidence>
<evidence type="ECO:0000313" key="17">
    <source>
        <dbReference type="Proteomes" id="UP001500279"/>
    </source>
</evidence>
<comment type="similarity">
    <text evidence="2 10 11">Belongs to the TonB-dependent receptor family.</text>
</comment>
<proteinExistence type="inferred from homology"/>
<dbReference type="Pfam" id="PF00593">
    <property type="entry name" value="TonB_dep_Rec_b-barrel"/>
    <property type="match status" value="1"/>
</dbReference>
<feature type="domain" description="TonB-dependent receptor-like beta-barrel" evidence="14">
    <location>
        <begin position="270"/>
        <end position="709"/>
    </location>
</feature>
<evidence type="ECO:0000256" key="10">
    <source>
        <dbReference type="PROSITE-ProRule" id="PRU01360"/>
    </source>
</evidence>
<dbReference type="InterPro" id="IPR037066">
    <property type="entry name" value="Plug_dom_sf"/>
</dbReference>
<comment type="subcellular location">
    <subcellularLocation>
        <location evidence="1 10">Cell outer membrane</location>
        <topology evidence="1 10">Multi-pass membrane protein</topology>
    </subcellularLocation>
</comment>
<dbReference type="PANTHER" id="PTHR30069:SF39">
    <property type="entry name" value="BLL6183 PROTEIN"/>
    <property type="match status" value="1"/>
</dbReference>
<organism evidence="16 17">
    <name type="scientific">Ideonella azotifigens</name>
    <dbReference type="NCBI Taxonomy" id="513160"/>
    <lineage>
        <taxon>Bacteria</taxon>
        <taxon>Pseudomonadati</taxon>
        <taxon>Pseudomonadota</taxon>
        <taxon>Betaproteobacteria</taxon>
        <taxon>Burkholderiales</taxon>
        <taxon>Sphaerotilaceae</taxon>
        <taxon>Ideonella</taxon>
    </lineage>
</organism>
<protein>
    <submittedName>
        <fullName evidence="16">TonB-dependent receptor</fullName>
    </submittedName>
</protein>
<feature type="region of interest" description="Disordered" evidence="12">
    <location>
        <begin position="316"/>
        <end position="342"/>
    </location>
</feature>
<keyword evidence="5 10" id="KW-0812">Transmembrane</keyword>
<dbReference type="Pfam" id="PF07715">
    <property type="entry name" value="Plug"/>
    <property type="match status" value="1"/>
</dbReference>
<name>A0ABP3VBG3_9BURK</name>
<evidence type="ECO:0000259" key="15">
    <source>
        <dbReference type="Pfam" id="PF07715"/>
    </source>
</evidence>
<evidence type="ECO:0000256" key="11">
    <source>
        <dbReference type="RuleBase" id="RU003357"/>
    </source>
</evidence>
<evidence type="ECO:0000256" key="5">
    <source>
        <dbReference type="ARBA" id="ARBA00022692"/>
    </source>
</evidence>
<evidence type="ECO:0000256" key="3">
    <source>
        <dbReference type="ARBA" id="ARBA00022448"/>
    </source>
</evidence>
<dbReference type="EMBL" id="BAAAEW010000011">
    <property type="protein sequence ID" value="GAA0750327.1"/>
    <property type="molecule type" value="Genomic_DNA"/>
</dbReference>
<evidence type="ECO:0000313" key="16">
    <source>
        <dbReference type="EMBL" id="GAA0750327.1"/>
    </source>
</evidence>
<evidence type="ECO:0000256" key="1">
    <source>
        <dbReference type="ARBA" id="ARBA00004571"/>
    </source>
</evidence>
<dbReference type="InterPro" id="IPR000531">
    <property type="entry name" value="Beta-barrel_TonB"/>
</dbReference>
<accession>A0ABP3VBG3</accession>
<evidence type="ECO:0000256" key="2">
    <source>
        <dbReference type="ARBA" id="ARBA00009810"/>
    </source>
</evidence>
<dbReference type="InterPro" id="IPR039426">
    <property type="entry name" value="TonB-dep_rcpt-like"/>
</dbReference>
<evidence type="ECO:0000256" key="6">
    <source>
        <dbReference type="ARBA" id="ARBA00023077"/>
    </source>
</evidence>
<feature type="compositionally biased region" description="Basic and acidic residues" evidence="12">
    <location>
        <begin position="333"/>
        <end position="342"/>
    </location>
</feature>
<feature type="signal peptide" evidence="13">
    <location>
        <begin position="1"/>
        <end position="27"/>
    </location>
</feature>
<dbReference type="Gene3D" id="2.170.130.10">
    <property type="entry name" value="TonB-dependent receptor, plug domain"/>
    <property type="match status" value="1"/>
</dbReference>
<evidence type="ECO:0000256" key="4">
    <source>
        <dbReference type="ARBA" id="ARBA00022452"/>
    </source>
</evidence>
<keyword evidence="7 10" id="KW-0472">Membrane</keyword>
<comment type="caution">
    <text evidence="16">The sequence shown here is derived from an EMBL/GenBank/DDBJ whole genome shotgun (WGS) entry which is preliminary data.</text>
</comment>
<keyword evidence="8 16" id="KW-0675">Receptor</keyword>
<keyword evidence="4 10" id="KW-1134">Transmembrane beta strand</keyword>
<keyword evidence="6 11" id="KW-0798">TonB box</keyword>
<evidence type="ECO:0000259" key="14">
    <source>
        <dbReference type="Pfam" id="PF00593"/>
    </source>
</evidence>
<dbReference type="Proteomes" id="UP001500279">
    <property type="component" value="Unassembled WGS sequence"/>
</dbReference>
<dbReference type="RefSeq" id="WP_141285290.1">
    <property type="nucleotide sequence ID" value="NZ_BAAAEW010000011.1"/>
</dbReference>
<feature type="domain" description="TonB-dependent receptor plug" evidence="15">
    <location>
        <begin position="53"/>
        <end position="166"/>
    </location>
</feature>
<dbReference type="PANTHER" id="PTHR30069">
    <property type="entry name" value="TONB-DEPENDENT OUTER MEMBRANE RECEPTOR"/>
    <property type="match status" value="1"/>
</dbReference>
<gene>
    <name evidence="16" type="ORF">GCM10009107_21840</name>
</gene>
<evidence type="ECO:0000256" key="13">
    <source>
        <dbReference type="SAM" id="SignalP"/>
    </source>
</evidence>
<dbReference type="SUPFAM" id="SSF56935">
    <property type="entry name" value="Porins"/>
    <property type="match status" value="1"/>
</dbReference>
<keyword evidence="9 10" id="KW-0998">Cell outer membrane</keyword>
<keyword evidence="13" id="KW-0732">Signal</keyword>
<dbReference type="Gene3D" id="2.40.170.20">
    <property type="entry name" value="TonB-dependent receptor, beta-barrel domain"/>
    <property type="match status" value="1"/>
</dbReference>
<evidence type="ECO:0000256" key="8">
    <source>
        <dbReference type="ARBA" id="ARBA00023170"/>
    </source>
</evidence>
<keyword evidence="3 10" id="KW-0813">Transport</keyword>